<dbReference type="InterPro" id="IPR034003">
    <property type="entry name" value="ABCG_PDR_2"/>
</dbReference>
<keyword evidence="7 9" id="KW-1133">Transmembrane helix</keyword>
<feature type="transmembrane region" description="Helical" evidence="9">
    <location>
        <begin position="1238"/>
        <end position="1256"/>
    </location>
</feature>
<dbReference type="CDD" id="cd03232">
    <property type="entry name" value="ABCG_PDR_domain2"/>
    <property type="match status" value="1"/>
</dbReference>
<sequence>MEHDHPIEYTSGQALLVHGPEVLHQHYSSRVEKAMGKAMPQMEVRVKNLSLSTQVSVPSDGGKHELPTVFNEIKTGVRDLFAGNKNKITKHILKNISGVFKPGTMTLVLGQPGSGKSSLLKMLSGRFPLTKDIQLEGDVTYNGLDRIEIARRLPQFATYVTQRDSHFPTLTVKETLEFAHACCGAELTERDERHFTEGTPEENKMALDAARALYKHYPEVVIQQLGLETCQDTIVGDEMLRGVSGGERKRVTTGEMEFGNRYAMFMDEISTGLDSAATIDIIKTQRSIAQTLRKTIVMALLQPSPEVFALFDDVIILNKGRVMYQGPCSDVESYFRALGFACPPSRDVADFLLDLGTHQQSQYEVEREGYGKHPRTAREFADAFEQSIHYQQIHEAVAQPHDPRLLQDVSDHFDHVPEFHQSFWASTWTLSKREIKVTWRNTAFITGRALLVLIIGFIYSSLFYQFDVKDVQVVMGTIFPAILFFALGQSTQIPLYLDAREVFYKQRGANFYRTSSYVVASSVSQVPIALIETIIYGSLVYWFCGFASDATAFVVFEVVLFVTNLAFAAWFFFISVASPSVHVAEPLGMLSLLLYILFAGFMITKDSIPVYFIWAYWINPMSWAFRSLAINQFRRPEFQVCEYDGVDYCSLYGKQMDIFSLETFDIDTEKHWLLYGIIFMVGMYFVFMALVGYVLEHVRYESPEHVTADVEEEIATSTNSRTGNSDESAYGLVETPREETAIPVNKATFEGHFEPVTLAFKDLWYSVPDPKNPKTGTLDLLKGVSGFATPGTITALMGSSGAGKTTLMDVIAGRKTGGKSRGEILLNGHPASDLAIRRATGYCEQMDIHSEASTIREALTFSAFLRQGSDVPDSQKYDSVEECLDLLDLRPIADQIIRGSSVEQMKRLTIGVELAAQPSVLFLDEPTSGLDARSAKVIMDGVRKVADTGRTVVCTIHQPSWEVFSVFDSLLLLKRGGQTVFFGDVGEKAAEVVKYFESIEGVTPLEEGYNPATWMLEVIGAGVGNTANADTDFVAMFESSEKKALLDESLARPGMCTPAPGVAALAFKSKRAASSWTQARFLCKRFVNLYWRSAEYNLTRFVISILLALVFGLAYADTEYKTYKGINAGVGMVFSAVVFVGVVAFDSVIPITVEDRRAFYRERASETYNAFWYFVGATLIEIPYVFASMFCFTAIFYPLVGLTMDGRFVFFWFNLSLHVLLMTYMGQFLSYALPSVEVAAVIGVLLTSIFFIFMGYNPPASAIPAGYKWLHQIAPPTYTMAVLSAIEFGDCPGDDPSEIGCHQLTDVPPTVPANVTVKAYVDEIFGIDHDELWTNFAVIVGYILLFRVLALLSLRFISHQKK</sequence>
<dbReference type="InterPro" id="IPR003593">
    <property type="entry name" value="AAA+_ATPase"/>
</dbReference>
<dbReference type="Pfam" id="PF06422">
    <property type="entry name" value="PDR_CDR"/>
    <property type="match status" value="1"/>
</dbReference>
<gene>
    <name evidence="11" type="ORF">Poli38472_011128</name>
</gene>
<feature type="transmembrane region" description="Helical" evidence="9">
    <location>
        <begin position="1336"/>
        <end position="1357"/>
    </location>
</feature>
<dbReference type="GO" id="GO:0016020">
    <property type="term" value="C:membrane"/>
    <property type="evidence" value="ECO:0007669"/>
    <property type="project" value="UniProtKB-SubCell"/>
</dbReference>
<dbReference type="InterPro" id="IPR013525">
    <property type="entry name" value="ABC2_TM"/>
</dbReference>
<feature type="domain" description="ABC transporter" evidence="10">
    <location>
        <begin position="758"/>
        <end position="1001"/>
    </location>
</feature>
<dbReference type="SUPFAM" id="SSF52540">
    <property type="entry name" value="P-loop containing nucleoside triphosphate hydrolases"/>
    <property type="match status" value="2"/>
</dbReference>
<evidence type="ECO:0000256" key="6">
    <source>
        <dbReference type="ARBA" id="ARBA00022840"/>
    </source>
</evidence>
<evidence type="ECO:0000313" key="11">
    <source>
        <dbReference type="EMBL" id="TMW67508.1"/>
    </source>
</evidence>
<dbReference type="InterPro" id="IPR003439">
    <property type="entry name" value="ABC_transporter-like_ATP-bd"/>
</dbReference>
<evidence type="ECO:0000256" key="8">
    <source>
        <dbReference type="ARBA" id="ARBA00023136"/>
    </source>
</evidence>
<dbReference type="InterPro" id="IPR043926">
    <property type="entry name" value="ABCG_dom"/>
</dbReference>
<feature type="domain" description="ABC transporter" evidence="10">
    <location>
        <begin position="75"/>
        <end position="344"/>
    </location>
</feature>
<feature type="transmembrane region" description="Helical" evidence="9">
    <location>
        <begin position="1128"/>
        <end position="1149"/>
    </location>
</feature>
<feature type="transmembrane region" description="Helical" evidence="9">
    <location>
        <begin position="1098"/>
        <end position="1116"/>
    </location>
</feature>
<dbReference type="Pfam" id="PF00005">
    <property type="entry name" value="ABC_tran"/>
    <property type="match status" value="2"/>
</dbReference>
<feature type="transmembrane region" description="Helical" evidence="9">
    <location>
        <begin position="1209"/>
        <end position="1226"/>
    </location>
</feature>
<comment type="subcellular location">
    <subcellularLocation>
        <location evidence="1">Membrane</location>
        <topology evidence="1">Multi-pass membrane protein</topology>
    </subcellularLocation>
</comment>
<evidence type="ECO:0000256" key="7">
    <source>
        <dbReference type="ARBA" id="ARBA00022989"/>
    </source>
</evidence>
<keyword evidence="12" id="KW-1185">Reference proteome</keyword>
<keyword evidence="5" id="KW-0547">Nucleotide-binding</keyword>
<name>A0A8K1CSH8_PYTOL</name>
<organism evidence="11 12">
    <name type="scientific">Pythium oligandrum</name>
    <name type="common">Mycoparasitic fungus</name>
    <dbReference type="NCBI Taxonomy" id="41045"/>
    <lineage>
        <taxon>Eukaryota</taxon>
        <taxon>Sar</taxon>
        <taxon>Stramenopiles</taxon>
        <taxon>Oomycota</taxon>
        <taxon>Peronosporomycetes</taxon>
        <taxon>Pythiales</taxon>
        <taxon>Pythiaceae</taxon>
        <taxon>Pythium</taxon>
    </lineage>
</organism>
<dbReference type="PANTHER" id="PTHR19241">
    <property type="entry name" value="ATP-BINDING CASSETTE TRANSPORTER"/>
    <property type="match status" value="1"/>
</dbReference>
<feature type="transmembrane region" description="Helical" evidence="9">
    <location>
        <begin position="672"/>
        <end position="695"/>
    </location>
</feature>
<dbReference type="FunFam" id="3.40.50.300:FF:000528">
    <property type="entry name" value="ABC transporter G family member 31"/>
    <property type="match status" value="1"/>
</dbReference>
<proteinExistence type="inferred from homology"/>
<dbReference type="InterPro" id="IPR010929">
    <property type="entry name" value="PDR_CDR_ABC"/>
</dbReference>
<dbReference type="GO" id="GO:0140359">
    <property type="term" value="F:ABC-type transporter activity"/>
    <property type="evidence" value="ECO:0007669"/>
    <property type="project" value="InterPro"/>
</dbReference>
<dbReference type="Pfam" id="PF19055">
    <property type="entry name" value="ABC2_membrane_7"/>
    <property type="match status" value="2"/>
</dbReference>
<feature type="transmembrane region" description="Helical" evidence="9">
    <location>
        <begin position="478"/>
        <end position="497"/>
    </location>
</feature>
<dbReference type="SMART" id="SM00382">
    <property type="entry name" value="AAA"/>
    <property type="match status" value="2"/>
</dbReference>
<comment type="similarity">
    <text evidence="2">Belongs to the ABC transporter superfamily. ABCG family. PDR (TC 3.A.1.205) subfamily.</text>
</comment>
<keyword evidence="6" id="KW-0067">ATP-binding</keyword>
<evidence type="ECO:0000256" key="3">
    <source>
        <dbReference type="ARBA" id="ARBA00022448"/>
    </source>
</evidence>
<feature type="transmembrane region" description="Helical" evidence="9">
    <location>
        <begin position="1170"/>
        <end position="1197"/>
    </location>
</feature>
<evidence type="ECO:0000256" key="2">
    <source>
        <dbReference type="ARBA" id="ARBA00006012"/>
    </source>
</evidence>
<reference evidence="11" key="1">
    <citation type="submission" date="2019-03" db="EMBL/GenBank/DDBJ databases">
        <title>Long read genome sequence of the mycoparasitic Pythium oligandrum ATCC 38472 isolated from sugarbeet rhizosphere.</title>
        <authorList>
            <person name="Gaulin E."/>
        </authorList>
    </citation>
    <scope>NUCLEOTIDE SEQUENCE</scope>
    <source>
        <strain evidence="11">ATCC 38472_TT</strain>
    </source>
</reference>
<keyword evidence="8 9" id="KW-0472">Membrane</keyword>
<feature type="transmembrane region" description="Helical" evidence="9">
    <location>
        <begin position="517"/>
        <end position="543"/>
    </location>
</feature>
<comment type="caution">
    <text evidence="11">The sequence shown here is derived from an EMBL/GenBank/DDBJ whole genome shotgun (WGS) entry which is preliminary data.</text>
</comment>
<evidence type="ECO:0000259" key="10">
    <source>
        <dbReference type="PROSITE" id="PS50893"/>
    </source>
</evidence>
<feature type="transmembrane region" description="Helical" evidence="9">
    <location>
        <begin position="442"/>
        <end position="466"/>
    </location>
</feature>
<evidence type="ECO:0000256" key="9">
    <source>
        <dbReference type="SAM" id="Phobius"/>
    </source>
</evidence>
<protein>
    <recommendedName>
        <fullName evidence="10">ABC transporter domain-containing protein</fullName>
    </recommendedName>
</protein>
<feature type="transmembrane region" description="Helical" evidence="9">
    <location>
        <begin position="555"/>
        <end position="577"/>
    </location>
</feature>
<dbReference type="Pfam" id="PF01061">
    <property type="entry name" value="ABC2_membrane"/>
    <property type="match status" value="2"/>
</dbReference>
<dbReference type="GO" id="GO:0016887">
    <property type="term" value="F:ATP hydrolysis activity"/>
    <property type="evidence" value="ECO:0007669"/>
    <property type="project" value="InterPro"/>
</dbReference>
<dbReference type="FunFam" id="3.40.50.300:FF:000289">
    <property type="entry name" value="ABC transporter G family member 31"/>
    <property type="match status" value="1"/>
</dbReference>
<dbReference type="Gene3D" id="3.40.50.300">
    <property type="entry name" value="P-loop containing nucleotide triphosphate hydrolases"/>
    <property type="match status" value="2"/>
</dbReference>
<evidence type="ECO:0000256" key="5">
    <source>
        <dbReference type="ARBA" id="ARBA00022741"/>
    </source>
</evidence>
<dbReference type="GO" id="GO:0005524">
    <property type="term" value="F:ATP binding"/>
    <property type="evidence" value="ECO:0007669"/>
    <property type="project" value="UniProtKB-KW"/>
</dbReference>
<dbReference type="OrthoDB" id="66620at2759"/>
<evidence type="ECO:0000313" key="12">
    <source>
        <dbReference type="Proteomes" id="UP000794436"/>
    </source>
</evidence>
<accession>A0A8K1CSH8</accession>
<evidence type="ECO:0000256" key="4">
    <source>
        <dbReference type="ARBA" id="ARBA00022692"/>
    </source>
</evidence>
<keyword evidence="3" id="KW-0813">Transport</keyword>
<dbReference type="InterPro" id="IPR027417">
    <property type="entry name" value="P-loop_NTPase"/>
</dbReference>
<keyword evidence="4 9" id="KW-0812">Transmembrane</keyword>
<dbReference type="EMBL" id="SPLM01000004">
    <property type="protein sequence ID" value="TMW67508.1"/>
    <property type="molecule type" value="Genomic_DNA"/>
</dbReference>
<dbReference type="Proteomes" id="UP000794436">
    <property type="component" value="Unassembled WGS sequence"/>
</dbReference>
<feature type="transmembrane region" description="Helical" evidence="9">
    <location>
        <begin position="589"/>
        <end position="617"/>
    </location>
</feature>
<dbReference type="PROSITE" id="PS50893">
    <property type="entry name" value="ABC_TRANSPORTER_2"/>
    <property type="match status" value="2"/>
</dbReference>
<evidence type="ECO:0000256" key="1">
    <source>
        <dbReference type="ARBA" id="ARBA00004141"/>
    </source>
</evidence>